<proteinExistence type="predicted"/>
<name>A0A418T4W8_9RHOB</name>
<sequence>MRRLVLAALALALLVSGASFVWSGYAVWGNLKDNAAIRALAEGYEVALREDADPHAIHARILFLAWRDKLAETQELLPRLADGQADLRSDAHFAIANARMRSGYDHIEAGSFEDATPEIELAKSAYREALRAEPGNRDAKVNLELAMRLVRDLPRPLAEGEEDPENQPRQLWTDLPGMPRGAP</sequence>
<evidence type="ECO:0000256" key="1">
    <source>
        <dbReference type="SAM" id="MobiDB-lite"/>
    </source>
</evidence>
<organism evidence="2 3">
    <name type="scientific">Paracoccus onubensis</name>
    <dbReference type="NCBI Taxonomy" id="1675788"/>
    <lineage>
        <taxon>Bacteria</taxon>
        <taxon>Pseudomonadati</taxon>
        <taxon>Pseudomonadota</taxon>
        <taxon>Alphaproteobacteria</taxon>
        <taxon>Rhodobacterales</taxon>
        <taxon>Paracoccaceae</taxon>
        <taxon>Paracoccus</taxon>
    </lineage>
</organism>
<feature type="region of interest" description="Disordered" evidence="1">
    <location>
        <begin position="155"/>
        <end position="183"/>
    </location>
</feature>
<dbReference type="RefSeq" id="WP_119746444.1">
    <property type="nucleotide sequence ID" value="NZ_QZCG01000002.1"/>
</dbReference>
<gene>
    <name evidence="2" type="ORF">D3P04_04800</name>
</gene>
<dbReference type="EMBL" id="QZCG01000002">
    <property type="protein sequence ID" value="RJE88226.1"/>
    <property type="molecule type" value="Genomic_DNA"/>
</dbReference>
<dbReference type="AlphaFoldDB" id="A0A418T4W8"/>
<evidence type="ECO:0000313" key="3">
    <source>
        <dbReference type="Proteomes" id="UP000284202"/>
    </source>
</evidence>
<accession>A0A418T4W8</accession>
<keyword evidence="3" id="KW-1185">Reference proteome</keyword>
<evidence type="ECO:0000313" key="2">
    <source>
        <dbReference type="EMBL" id="RJE88226.1"/>
    </source>
</evidence>
<comment type="caution">
    <text evidence="2">The sequence shown here is derived from an EMBL/GenBank/DDBJ whole genome shotgun (WGS) entry which is preliminary data.</text>
</comment>
<reference evidence="3" key="1">
    <citation type="submission" date="2018-09" db="EMBL/GenBank/DDBJ databases">
        <title>Acidovorax cavernicola nov. sp. isolated from Gruta de las Maravillas (Aracena, Spain).</title>
        <authorList>
            <person name="Jurado V."/>
            <person name="Gutierrez-Patricio S."/>
            <person name="Gonzalez-Pimentel J.L."/>
            <person name="Miller A.Z."/>
            <person name="Laiz L."/>
            <person name="Saiz-Jimenez C."/>
        </authorList>
    </citation>
    <scope>NUCLEOTIDE SEQUENCE [LARGE SCALE GENOMIC DNA]</scope>
    <source>
        <strain evidence="3">1011MAR3C25</strain>
    </source>
</reference>
<evidence type="ECO:0008006" key="4">
    <source>
        <dbReference type="Google" id="ProtNLM"/>
    </source>
</evidence>
<dbReference type="OrthoDB" id="5567017at2"/>
<dbReference type="Proteomes" id="UP000284202">
    <property type="component" value="Unassembled WGS sequence"/>
</dbReference>
<protein>
    <recommendedName>
        <fullName evidence="4">MxaK protein</fullName>
    </recommendedName>
</protein>